<dbReference type="PANTHER" id="PTHR42893:SF46">
    <property type="entry name" value="PROTEIN DETOXIFICATION 44, CHLOROPLASTIC"/>
    <property type="match status" value="1"/>
</dbReference>
<dbReference type="InterPro" id="IPR002528">
    <property type="entry name" value="MATE_fam"/>
</dbReference>
<proteinExistence type="inferred from homology"/>
<evidence type="ECO:0000256" key="1">
    <source>
        <dbReference type="ARBA" id="ARBA00004141"/>
    </source>
</evidence>
<keyword evidence="5 6" id="KW-0472">Membrane</keyword>
<comment type="similarity">
    <text evidence="2">Belongs to the multi antimicrobial extrusion (MATE) (TC 2.A.66.1) family.</text>
</comment>
<feature type="transmembrane region" description="Helical" evidence="6">
    <location>
        <begin position="243"/>
        <end position="259"/>
    </location>
</feature>
<protein>
    <submittedName>
        <fullName evidence="7">MATE family efflux transporter</fullName>
    </submittedName>
</protein>
<feature type="transmembrane region" description="Helical" evidence="6">
    <location>
        <begin position="310"/>
        <end position="330"/>
    </location>
</feature>
<evidence type="ECO:0000313" key="8">
    <source>
        <dbReference type="Proteomes" id="UP001595445"/>
    </source>
</evidence>
<feature type="transmembrane region" description="Helical" evidence="6">
    <location>
        <begin position="12"/>
        <end position="35"/>
    </location>
</feature>
<dbReference type="EMBL" id="JBHRSM010000001">
    <property type="protein sequence ID" value="MFC3084750.1"/>
    <property type="molecule type" value="Genomic_DNA"/>
</dbReference>
<keyword evidence="4 6" id="KW-1133">Transmembrane helix</keyword>
<sequence length="436" mass="45150">MNDITHGRVLRIAGPIVLSNATVPLLGAVDTAVIGQLGDPAMLGAVGIGAVILATLYWAFGFLRMSTSGLAAQAHGAGDHAERSAVLLRALVVGALAGLALVAVQALLFAAAFAVAPASAAVERLAGQYLAIRIWGAPATIALYAITGWLIGLGRTRGVLALQVWQNGANIGLDLWFVLGLGWGVPGVASATLIAEWTGLALALWLAREAFGPGFRAGMALLGDRPALRRMFTASRDIMGRTIFLQLSFTSFVFLGARFGDVTLAANQVLMQFLEVTAYALDGFAFAAEALIGQAVGARSASQTRAAARICMQWGIGGAIGLALAFALTGPAVIDLLTTSGVVRQEARAYLPWLVAAPLIGIAAWIYDGIFIGAMLTGDMLRAMLASVAVYALALAVLVPLAGNHGLWAALMVLNGTRTLTLWRLYPKVPALAAGG</sequence>
<name>A0ABV7DQU6_9RHOB</name>
<comment type="subcellular location">
    <subcellularLocation>
        <location evidence="1">Membrane</location>
        <topology evidence="1">Multi-pass membrane protein</topology>
    </subcellularLocation>
</comment>
<dbReference type="NCBIfam" id="TIGR00797">
    <property type="entry name" value="matE"/>
    <property type="match status" value="1"/>
</dbReference>
<organism evidence="7 8">
    <name type="scientific">Tabrizicola soli</name>
    <dbReference type="NCBI Taxonomy" id="2185115"/>
    <lineage>
        <taxon>Bacteria</taxon>
        <taxon>Pseudomonadati</taxon>
        <taxon>Pseudomonadota</taxon>
        <taxon>Alphaproteobacteria</taxon>
        <taxon>Rhodobacterales</taxon>
        <taxon>Paracoccaceae</taxon>
        <taxon>Tabrizicola</taxon>
    </lineage>
</organism>
<comment type="caution">
    <text evidence="7">The sequence shown here is derived from an EMBL/GenBank/DDBJ whole genome shotgun (WGS) entry which is preliminary data.</text>
</comment>
<dbReference type="CDD" id="cd13136">
    <property type="entry name" value="MATE_DinF_like"/>
    <property type="match status" value="1"/>
</dbReference>
<feature type="transmembrane region" description="Helical" evidence="6">
    <location>
        <begin position="86"/>
        <end position="114"/>
    </location>
</feature>
<dbReference type="InterPro" id="IPR044644">
    <property type="entry name" value="DinF-like"/>
</dbReference>
<reference evidence="8" key="1">
    <citation type="journal article" date="2019" name="Int. J. Syst. Evol. Microbiol.">
        <title>The Global Catalogue of Microorganisms (GCM) 10K type strain sequencing project: providing services to taxonomists for standard genome sequencing and annotation.</title>
        <authorList>
            <consortium name="The Broad Institute Genomics Platform"/>
            <consortium name="The Broad Institute Genome Sequencing Center for Infectious Disease"/>
            <person name="Wu L."/>
            <person name="Ma J."/>
        </authorList>
    </citation>
    <scope>NUCLEOTIDE SEQUENCE [LARGE SCALE GENOMIC DNA]</scope>
    <source>
        <strain evidence="8">KCTC 62102</strain>
    </source>
</reference>
<evidence type="ECO:0000256" key="5">
    <source>
        <dbReference type="ARBA" id="ARBA00023136"/>
    </source>
</evidence>
<evidence type="ECO:0000313" key="7">
    <source>
        <dbReference type="EMBL" id="MFC3084750.1"/>
    </source>
</evidence>
<gene>
    <name evidence="7" type="ORF">ACFOD6_01695</name>
</gene>
<dbReference type="Pfam" id="PF01554">
    <property type="entry name" value="MatE"/>
    <property type="match status" value="2"/>
</dbReference>
<feature type="transmembrane region" description="Helical" evidence="6">
    <location>
        <begin position="134"/>
        <end position="154"/>
    </location>
</feature>
<feature type="transmembrane region" description="Helical" evidence="6">
    <location>
        <begin position="41"/>
        <end position="65"/>
    </location>
</feature>
<evidence type="ECO:0000256" key="3">
    <source>
        <dbReference type="ARBA" id="ARBA00022692"/>
    </source>
</evidence>
<dbReference type="RefSeq" id="WP_354001307.1">
    <property type="nucleotide sequence ID" value="NZ_JAEACP010000005.1"/>
</dbReference>
<keyword evidence="8" id="KW-1185">Reference proteome</keyword>
<keyword evidence="3 6" id="KW-0812">Transmembrane</keyword>
<dbReference type="Proteomes" id="UP001595445">
    <property type="component" value="Unassembled WGS sequence"/>
</dbReference>
<evidence type="ECO:0000256" key="4">
    <source>
        <dbReference type="ARBA" id="ARBA00022989"/>
    </source>
</evidence>
<evidence type="ECO:0000256" key="6">
    <source>
        <dbReference type="SAM" id="Phobius"/>
    </source>
</evidence>
<accession>A0ABV7DQU6</accession>
<dbReference type="PANTHER" id="PTHR42893">
    <property type="entry name" value="PROTEIN DETOXIFICATION 44, CHLOROPLASTIC-RELATED"/>
    <property type="match status" value="1"/>
</dbReference>
<feature type="transmembrane region" description="Helical" evidence="6">
    <location>
        <begin position="383"/>
        <end position="401"/>
    </location>
</feature>
<feature type="transmembrane region" description="Helical" evidence="6">
    <location>
        <begin position="175"/>
        <end position="194"/>
    </location>
</feature>
<feature type="transmembrane region" description="Helical" evidence="6">
    <location>
        <begin position="279"/>
        <end position="298"/>
    </location>
</feature>
<evidence type="ECO:0000256" key="2">
    <source>
        <dbReference type="ARBA" id="ARBA00010199"/>
    </source>
</evidence>
<feature type="transmembrane region" description="Helical" evidence="6">
    <location>
        <begin position="350"/>
        <end position="376"/>
    </location>
</feature>